<dbReference type="PANTHER" id="PTHR48075:SF5">
    <property type="entry name" value="3-HYDROXYBUTYRYL-COA DEHYDROGENASE"/>
    <property type="match status" value="1"/>
</dbReference>
<dbReference type="AlphaFoldDB" id="A0A0B0DK31"/>
<dbReference type="eggNOG" id="COG1250">
    <property type="taxonomic scope" value="Bacteria"/>
</dbReference>
<evidence type="ECO:0000256" key="1">
    <source>
        <dbReference type="ARBA" id="ARBA00005086"/>
    </source>
</evidence>
<comment type="caution">
    <text evidence="7">The sequence shown here is derived from an EMBL/GenBank/DDBJ whole genome shotgun (WGS) entry which is preliminary data.</text>
</comment>
<evidence type="ECO:0000256" key="3">
    <source>
        <dbReference type="ARBA" id="ARBA00023002"/>
    </source>
</evidence>
<dbReference type="Proteomes" id="UP000030664">
    <property type="component" value="Unassembled WGS sequence"/>
</dbReference>
<dbReference type="EMBL" id="JROM01000003">
    <property type="protein sequence ID" value="KHE75604.1"/>
    <property type="molecule type" value="Genomic_DNA"/>
</dbReference>
<comment type="similarity">
    <text evidence="2">Belongs to the 3-hydroxyacyl-CoA dehydrogenase family.</text>
</comment>
<dbReference type="Pfam" id="PF00725">
    <property type="entry name" value="3HCDH"/>
    <property type="match status" value="1"/>
</dbReference>
<evidence type="ECO:0000259" key="6">
    <source>
        <dbReference type="Pfam" id="PF02737"/>
    </source>
</evidence>
<dbReference type="InterPro" id="IPR006176">
    <property type="entry name" value="3-OHacyl-CoA_DH_NAD-bd"/>
</dbReference>
<dbReference type="SUPFAM" id="SSF51735">
    <property type="entry name" value="NAD(P)-binding Rossmann-fold domains"/>
    <property type="match status" value="1"/>
</dbReference>
<evidence type="ECO:0000313" key="7">
    <source>
        <dbReference type="EMBL" id="KHE75604.1"/>
    </source>
</evidence>
<keyword evidence="3" id="KW-0560">Oxidoreductase</keyword>
<dbReference type="GO" id="GO:0016616">
    <property type="term" value="F:oxidoreductase activity, acting on the CH-OH group of donors, NAD or NADP as acceptor"/>
    <property type="evidence" value="ECO:0007669"/>
    <property type="project" value="InterPro"/>
</dbReference>
<dbReference type="InterPro" id="IPR036291">
    <property type="entry name" value="NAD(P)-bd_dom_sf"/>
</dbReference>
<gene>
    <name evidence="7" type="ORF">AS25_00465</name>
</gene>
<dbReference type="InterPro" id="IPR013328">
    <property type="entry name" value="6PGD_dom2"/>
</dbReference>
<dbReference type="Gene3D" id="3.40.50.720">
    <property type="entry name" value="NAD(P)-binding Rossmann-like Domain"/>
    <property type="match status" value="1"/>
</dbReference>
<dbReference type="InterPro" id="IPR006108">
    <property type="entry name" value="3HC_DH_C"/>
</dbReference>
<dbReference type="InterPro" id="IPR022694">
    <property type="entry name" value="3-OHacyl-CoA_DH"/>
</dbReference>
<reference evidence="7 8" key="1">
    <citation type="submission" date="2014-09" db="EMBL/GenBank/DDBJ databases">
        <title>High-quality draft genome sequence of Kocuria marina SO9-6, an actinobacterium isolated from a copper mine.</title>
        <authorList>
            <person name="Castro D.B."/>
            <person name="Pereira L.B."/>
            <person name="Silva M.V."/>
            <person name="Silva B.P."/>
            <person name="Zanardi B.R."/>
            <person name="Carlos C."/>
            <person name="Belgini D.R."/>
            <person name="Limache E.G."/>
            <person name="Lacerda G.V."/>
            <person name="Nery M.B."/>
            <person name="Gomes M.B."/>
            <person name="Souza S."/>
            <person name="Silva T.M."/>
            <person name="Rodrigues V.D."/>
            <person name="Paulino L.C."/>
            <person name="Vicentini R."/>
            <person name="Ferraz L.F."/>
            <person name="Ottoboni L.M."/>
        </authorList>
    </citation>
    <scope>NUCLEOTIDE SEQUENCE [LARGE SCALE GENOMIC DNA]</scope>
    <source>
        <strain evidence="7 8">SO9-6</strain>
    </source>
</reference>
<dbReference type="InterPro" id="IPR008927">
    <property type="entry name" value="6-PGluconate_DH-like_C_sf"/>
</dbReference>
<protein>
    <submittedName>
        <fullName evidence="7">3-hydroxybutyryl-CoA dehydrogenase</fullName>
    </submittedName>
</protein>
<dbReference type="Gene3D" id="1.10.1040.10">
    <property type="entry name" value="N-(1-d-carboxylethyl)-l-norvaline Dehydrogenase, domain 2"/>
    <property type="match status" value="1"/>
</dbReference>
<dbReference type="PIRSF" id="PIRSF000105">
    <property type="entry name" value="HCDH"/>
    <property type="match status" value="1"/>
</dbReference>
<dbReference type="GO" id="GO:0006631">
    <property type="term" value="P:fatty acid metabolic process"/>
    <property type="evidence" value="ECO:0007669"/>
    <property type="project" value="InterPro"/>
</dbReference>
<accession>A0A0B0DK31</accession>
<evidence type="ECO:0000259" key="5">
    <source>
        <dbReference type="Pfam" id="PF00725"/>
    </source>
</evidence>
<feature type="domain" description="3-hydroxyacyl-CoA dehydrogenase C-terminal" evidence="5">
    <location>
        <begin position="189"/>
        <end position="283"/>
    </location>
</feature>
<dbReference type="NCBIfam" id="NF006143">
    <property type="entry name" value="PRK08293.1"/>
    <property type="match status" value="1"/>
</dbReference>
<dbReference type="STRING" id="223184.AS25_00465"/>
<comment type="pathway">
    <text evidence="1">Lipid metabolism; butanoate metabolism.</text>
</comment>
<dbReference type="Pfam" id="PF02737">
    <property type="entry name" value="3HCDH_N"/>
    <property type="match status" value="1"/>
</dbReference>
<proteinExistence type="inferred from homology"/>
<feature type="domain" description="3-hydroxyacyl-CoA dehydrogenase NAD binding" evidence="6">
    <location>
        <begin position="6"/>
        <end position="184"/>
    </location>
</feature>
<dbReference type="RefSeq" id="WP_035959329.1">
    <property type="nucleotide sequence ID" value="NZ_JAQDQR010000015.1"/>
</dbReference>
<organism evidence="7 8">
    <name type="scientific">Kocuria marina</name>
    <dbReference type="NCBI Taxonomy" id="223184"/>
    <lineage>
        <taxon>Bacteria</taxon>
        <taxon>Bacillati</taxon>
        <taxon>Actinomycetota</taxon>
        <taxon>Actinomycetes</taxon>
        <taxon>Micrococcales</taxon>
        <taxon>Micrococcaceae</taxon>
        <taxon>Kocuria</taxon>
    </lineage>
</organism>
<dbReference type="SUPFAM" id="SSF48179">
    <property type="entry name" value="6-phosphogluconate dehydrogenase C-terminal domain-like"/>
    <property type="match status" value="1"/>
</dbReference>
<sequence length="284" mass="30884">MAELTNVTVIGSGVLGSQIAFQAAYFGKTVTVYDISEEIVGALPGKWEKLSLLYTRDMAATPGQLEAAKARLSGTTDLEAALQDADIVIEAVPENLELKKKVWSQIGAAAPEKTVLCTNSSTLLPSDIAESTGHPERFLALHFANEVWRNNTGEVMGHAGTDPAAAEAVLEFAEQIGMVPIHIKKEQAGYILNTLLVPFLTAASHLWVNDIAQAEDIDKTWRTATGSPLGPFQILDHVGMETYYQINMNAGTEESQRVAERVKREFIDQGHMGRSSGQGFYTYE</sequence>
<evidence type="ECO:0000313" key="8">
    <source>
        <dbReference type="Proteomes" id="UP000030664"/>
    </source>
</evidence>
<dbReference type="PANTHER" id="PTHR48075">
    <property type="entry name" value="3-HYDROXYACYL-COA DEHYDROGENASE FAMILY PROTEIN"/>
    <property type="match status" value="1"/>
</dbReference>
<evidence type="ECO:0000256" key="4">
    <source>
        <dbReference type="PIRSR" id="PIRSR000105-1"/>
    </source>
</evidence>
<feature type="site" description="Important for catalytic activity" evidence="4">
    <location>
        <position position="142"/>
    </location>
</feature>
<name>A0A0B0DK31_9MICC</name>
<evidence type="ECO:0000256" key="2">
    <source>
        <dbReference type="ARBA" id="ARBA00009463"/>
    </source>
</evidence>
<dbReference type="GO" id="GO:0070403">
    <property type="term" value="F:NAD+ binding"/>
    <property type="evidence" value="ECO:0007669"/>
    <property type="project" value="InterPro"/>
</dbReference>